<keyword evidence="2" id="KW-1185">Reference proteome</keyword>
<accession>A0ABV0TJ76</accession>
<gene>
    <name evidence="1" type="ORF">ILYODFUR_001755</name>
</gene>
<name>A0ABV0TJ76_9TELE</name>
<dbReference type="EMBL" id="JAHRIQ010034833">
    <property type="protein sequence ID" value="MEQ2231562.1"/>
    <property type="molecule type" value="Genomic_DNA"/>
</dbReference>
<evidence type="ECO:0000313" key="1">
    <source>
        <dbReference type="EMBL" id="MEQ2231562.1"/>
    </source>
</evidence>
<sequence>MVVVHRVLYPSIFIENLVEGTCDRKWCPSNRHNPRIWGSFTRNRLRLESEHQDPLRSDESYTGPTSVLPGLRRNRTGLILSGPKFYFQIKVTFTFHSKIKVPESGGRVERHRIHVA</sequence>
<organism evidence="1 2">
    <name type="scientific">Ilyodon furcidens</name>
    <name type="common">goldbreast splitfin</name>
    <dbReference type="NCBI Taxonomy" id="33524"/>
    <lineage>
        <taxon>Eukaryota</taxon>
        <taxon>Metazoa</taxon>
        <taxon>Chordata</taxon>
        <taxon>Craniata</taxon>
        <taxon>Vertebrata</taxon>
        <taxon>Euteleostomi</taxon>
        <taxon>Actinopterygii</taxon>
        <taxon>Neopterygii</taxon>
        <taxon>Teleostei</taxon>
        <taxon>Neoteleostei</taxon>
        <taxon>Acanthomorphata</taxon>
        <taxon>Ovalentaria</taxon>
        <taxon>Atherinomorphae</taxon>
        <taxon>Cyprinodontiformes</taxon>
        <taxon>Goodeidae</taxon>
        <taxon>Ilyodon</taxon>
    </lineage>
</organism>
<reference evidence="1 2" key="1">
    <citation type="submission" date="2021-06" db="EMBL/GenBank/DDBJ databases">
        <authorList>
            <person name="Palmer J.M."/>
        </authorList>
    </citation>
    <scope>NUCLEOTIDE SEQUENCE [LARGE SCALE GENOMIC DNA]</scope>
    <source>
        <strain evidence="2">if_2019</strain>
        <tissue evidence="1">Muscle</tissue>
    </source>
</reference>
<evidence type="ECO:0000313" key="2">
    <source>
        <dbReference type="Proteomes" id="UP001482620"/>
    </source>
</evidence>
<dbReference type="Proteomes" id="UP001482620">
    <property type="component" value="Unassembled WGS sequence"/>
</dbReference>
<comment type="caution">
    <text evidence="1">The sequence shown here is derived from an EMBL/GenBank/DDBJ whole genome shotgun (WGS) entry which is preliminary data.</text>
</comment>
<protein>
    <submittedName>
        <fullName evidence="1">Uncharacterized protein</fullName>
    </submittedName>
</protein>
<proteinExistence type="predicted"/>